<evidence type="ECO:0000259" key="1">
    <source>
        <dbReference type="SMART" id="SM00860"/>
    </source>
</evidence>
<protein>
    <recommendedName>
        <fullName evidence="1">Knr4/Smi1-like domain-containing protein</fullName>
    </recommendedName>
</protein>
<name>A0A2J7YNR2_STRMQ</name>
<gene>
    <name evidence="2" type="ORF">SMF913_25122</name>
</gene>
<dbReference type="Pfam" id="PF09346">
    <property type="entry name" value="SMI1_KNR4"/>
    <property type="match status" value="1"/>
</dbReference>
<feature type="domain" description="Knr4/Smi1-like" evidence="1">
    <location>
        <begin position="45"/>
        <end position="169"/>
    </location>
</feature>
<evidence type="ECO:0000313" key="3">
    <source>
        <dbReference type="Proteomes" id="UP000236520"/>
    </source>
</evidence>
<dbReference type="Proteomes" id="UP000236520">
    <property type="component" value="Unassembled WGS sequence"/>
</dbReference>
<reference evidence="2 3" key="1">
    <citation type="submission" date="2015-09" db="EMBL/GenBank/DDBJ databases">
        <title>Genome sequence, genome mining and natural product profiling of a biocontrol bacterium Streptomyces malaysiensis F913.</title>
        <authorList>
            <person name="Xu Y."/>
            <person name="Wei J."/>
            <person name="Xie J."/>
            <person name="Li T."/>
            <person name="Zhou Z."/>
        </authorList>
    </citation>
    <scope>NUCLEOTIDE SEQUENCE [LARGE SCALE GENOMIC DNA]</scope>
    <source>
        <strain evidence="2 3">F913</strain>
    </source>
</reference>
<dbReference type="SUPFAM" id="SSF160631">
    <property type="entry name" value="SMI1/KNR4-like"/>
    <property type="match status" value="1"/>
</dbReference>
<evidence type="ECO:0000313" key="2">
    <source>
        <dbReference type="EMBL" id="PNG89657.1"/>
    </source>
</evidence>
<proteinExistence type="predicted"/>
<keyword evidence="3" id="KW-1185">Reference proteome</keyword>
<dbReference type="InterPro" id="IPR037883">
    <property type="entry name" value="Knr4/Smi1-like_sf"/>
</dbReference>
<sequence length="223" mass="24516">MVVPIAVDRVLSMSDDRQRVAAAWGRIETWLRGHAAASADALLSPAGEADIAAAEVAIGVELPTALAAWYRLCDGFDEGHGSGILPSSMRMLPLADLVGEYRMRTRDWEREAGILPFARTAGDTWSGWYVDARRGEPSYGDLGHWSVDGGDDLYPLRRGSWPLVDWLEEIAAALEEGRCLHRPDGMNEQHDWPVLTGSQGLAWIDPRDPRLFPGGMVKLDGPR</sequence>
<dbReference type="AlphaFoldDB" id="A0A2J7YNR2"/>
<comment type="caution">
    <text evidence="2">The sequence shown here is derived from an EMBL/GenBank/DDBJ whole genome shotgun (WGS) entry which is preliminary data.</text>
</comment>
<organism evidence="2 3">
    <name type="scientific">Streptomyces malaysiensis</name>
    <dbReference type="NCBI Taxonomy" id="92644"/>
    <lineage>
        <taxon>Bacteria</taxon>
        <taxon>Bacillati</taxon>
        <taxon>Actinomycetota</taxon>
        <taxon>Actinomycetes</taxon>
        <taxon>Kitasatosporales</taxon>
        <taxon>Streptomycetaceae</taxon>
        <taxon>Streptomyces</taxon>
        <taxon>Streptomyces violaceusniger group</taxon>
    </lineage>
</organism>
<dbReference type="InterPro" id="IPR018958">
    <property type="entry name" value="Knr4/Smi1-like_dom"/>
</dbReference>
<dbReference type="SMART" id="SM00860">
    <property type="entry name" value="SMI1_KNR4"/>
    <property type="match status" value="1"/>
</dbReference>
<dbReference type="EMBL" id="LJIW01000002">
    <property type="protein sequence ID" value="PNG89657.1"/>
    <property type="molecule type" value="Genomic_DNA"/>
</dbReference>
<accession>A0A2J7YNR2</accession>